<dbReference type="InterPro" id="IPR029048">
    <property type="entry name" value="HSP70_C_sf"/>
</dbReference>
<dbReference type="Pfam" id="PF00012">
    <property type="entry name" value="HSP70"/>
    <property type="match status" value="1"/>
</dbReference>
<reference evidence="4 5" key="1">
    <citation type="journal article" date="2017" name="Genome Biol.">
        <title>New reference genome sequences of hot pepper reveal the massive evolution of plant disease-resistance genes by retroduplication.</title>
        <authorList>
            <person name="Kim S."/>
            <person name="Park J."/>
            <person name="Yeom S.I."/>
            <person name="Kim Y.M."/>
            <person name="Seo E."/>
            <person name="Kim K.T."/>
            <person name="Kim M.S."/>
            <person name="Lee J.M."/>
            <person name="Cheong K."/>
            <person name="Shin H.S."/>
            <person name="Kim S.B."/>
            <person name="Han K."/>
            <person name="Lee J."/>
            <person name="Park M."/>
            <person name="Lee H.A."/>
            <person name="Lee H.Y."/>
            <person name="Lee Y."/>
            <person name="Oh S."/>
            <person name="Lee J.H."/>
            <person name="Choi E."/>
            <person name="Choi E."/>
            <person name="Lee S.E."/>
            <person name="Jeon J."/>
            <person name="Kim H."/>
            <person name="Choi G."/>
            <person name="Song H."/>
            <person name="Lee J."/>
            <person name="Lee S.C."/>
            <person name="Kwon J.K."/>
            <person name="Lee H.Y."/>
            <person name="Koo N."/>
            <person name="Hong Y."/>
            <person name="Kim R.W."/>
            <person name="Kang W.H."/>
            <person name="Huh J.H."/>
            <person name="Kang B.C."/>
            <person name="Yang T.J."/>
            <person name="Lee Y.H."/>
            <person name="Bennetzen J.L."/>
            <person name="Choi D."/>
        </authorList>
    </citation>
    <scope>NUCLEOTIDE SEQUENCE [LARGE SCALE GENOMIC DNA]</scope>
    <source>
        <strain evidence="5">cv. PBC81</strain>
    </source>
</reference>
<sequence length="189" mass="20971">MLSSTAQTTIEIDYIYEDIDFNSTITRSRFEELNMDLFEKCMEPVEKCLRDAKIDKISIILSGKGNKKVKDLLILDITPLSVVLETAGGENLKAQDLVALRAQGYARKACFEHDLKQSRVWKVIQWLDANQLAESNELEDKMKELKSICNLIIAKMYQGAGDDIGADIGDDGPSPSGGSGVDPKIEKVD</sequence>
<dbReference type="GO" id="GO:0140662">
    <property type="term" value="F:ATP-dependent protein folding chaperone"/>
    <property type="evidence" value="ECO:0007669"/>
    <property type="project" value="InterPro"/>
</dbReference>
<dbReference type="SUPFAM" id="SSF100934">
    <property type="entry name" value="Heat shock protein 70kD (HSP70), C-terminal subdomain"/>
    <property type="match status" value="1"/>
</dbReference>
<gene>
    <name evidence="4" type="ORF">CQW23_09497</name>
</gene>
<evidence type="ECO:0000256" key="3">
    <source>
        <dbReference type="SAM" id="MobiDB-lite"/>
    </source>
</evidence>
<dbReference type="Gene3D" id="1.20.1270.10">
    <property type="match status" value="1"/>
</dbReference>
<evidence type="ECO:0000313" key="4">
    <source>
        <dbReference type="EMBL" id="PHT49750.1"/>
    </source>
</evidence>
<comment type="caution">
    <text evidence="4">The sequence shown here is derived from an EMBL/GenBank/DDBJ whole genome shotgun (WGS) entry which is preliminary data.</text>
</comment>
<dbReference type="Gene3D" id="3.30.420.40">
    <property type="match status" value="1"/>
</dbReference>
<dbReference type="Gene3D" id="3.90.640.10">
    <property type="entry name" value="Actin, Chain A, domain 4"/>
    <property type="match status" value="1"/>
</dbReference>
<dbReference type="EMBL" id="MLFT02000004">
    <property type="protein sequence ID" value="PHT49750.1"/>
    <property type="molecule type" value="Genomic_DNA"/>
</dbReference>
<keyword evidence="5" id="KW-1185">Reference proteome</keyword>
<keyword evidence="2" id="KW-0067">ATP-binding</keyword>
<dbReference type="Proteomes" id="UP000224567">
    <property type="component" value="Unassembled WGS sequence"/>
</dbReference>
<proteinExistence type="predicted"/>
<keyword evidence="1" id="KW-0547">Nucleotide-binding</keyword>
<dbReference type="InterPro" id="IPR013126">
    <property type="entry name" value="Hsp_70_fam"/>
</dbReference>
<evidence type="ECO:0000313" key="5">
    <source>
        <dbReference type="Proteomes" id="UP000224567"/>
    </source>
</evidence>
<evidence type="ECO:0000256" key="2">
    <source>
        <dbReference type="ARBA" id="ARBA00022840"/>
    </source>
</evidence>
<accession>A0A2G2WX37</accession>
<dbReference type="AlphaFoldDB" id="A0A2G2WX37"/>
<reference evidence="5" key="2">
    <citation type="journal article" date="2017" name="J. Anim. Genet.">
        <title>Multiple reference genome sequences of hot pepper reveal the massive evolution of plant disease resistance genes by retroduplication.</title>
        <authorList>
            <person name="Kim S."/>
            <person name="Park J."/>
            <person name="Yeom S.-I."/>
            <person name="Kim Y.-M."/>
            <person name="Seo E."/>
            <person name="Kim K.-T."/>
            <person name="Kim M.-S."/>
            <person name="Lee J.M."/>
            <person name="Cheong K."/>
            <person name="Shin H.-S."/>
            <person name="Kim S.-B."/>
            <person name="Han K."/>
            <person name="Lee J."/>
            <person name="Park M."/>
            <person name="Lee H.-A."/>
            <person name="Lee H.-Y."/>
            <person name="Lee Y."/>
            <person name="Oh S."/>
            <person name="Lee J.H."/>
            <person name="Choi E."/>
            <person name="Choi E."/>
            <person name="Lee S.E."/>
            <person name="Jeon J."/>
            <person name="Kim H."/>
            <person name="Choi G."/>
            <person name="Song H."/>
            <person name="Lee J."/>
            <person name="Lee S.-C."/>
            <person name="Kwon J.-K."/>
            <person name="Lee H.-Y."/>
            <person name="Koo N."/>
            <person name="Hong Y."/>
            <person name="Kim R.W."/>
            <person name="Kang W.-H."/>
            <person name="Huh J.H."/>
            <person name="Kang B.-C."/>
            <person name="Yang T.-J."/>
            <person name="Lee Y.-H."/>
            <person name="Bennetzen J.L."/>
            <person name="Choi D."/>
        </authorList>
    </citation>
    <scope>NUCLEOTIDE SEQUENCE [LARGE SCALE GENOMIC DNA]</scope>
    <source>
        <strain evidence="5">cv. PBC81</strain>
    </source>
</reference>
<feature type="region of interest" description="Disordered" evidence="3">
    <location>
        <begin position="164"/>
        <end position="189"/>
    </location>
</feature>
<evidence type="ECO:0000256" key="1">
    <source>
        <dbReference type="ARBA" id="ARBA00022741"/>
    </source>
</evidence>
<protein>
    <submittedName>
        <fullName evidence="4">Mediator of RNA polymerase II transcription subunit 37e</fullName>
    </submittedName>
</protein>
<dbReference type="OrthoDB" id="1747260at2759"/>
<dbReference type="STRING" id="33114.A0A2G2WX37"/>
<dbReference type="GO" id="GO:0005524">
    <property type="term" value="F:ATP binding"/>
    <property type="evidence" value="ECO:0007669"/>
    <property type="project" value="UniProtKB-KW"/>
</dbReference>
<organism evidence="4 5">
    <name type="scientific">Capsicum baccatum</name>
    <name type="common">Peruvian pepper</name>
    <dbReference type="NCBI Taxonomy" id="33114"/>
    <lineage>
        <taxon>Eukaryota</taxon>
        <taxon>Viridiplantae</taxon>
        <taxon>Streptophyta</taxon>
        <taxon>Embryophyta</taxon>
        <taxon>Tracheophyta</taxon>
        <taxon>Spermatophyta</taxon>
        <taxon>Magnoliopsida</taxon>
        <taxon>eudicotyledons</taxon>
        <taxon>Gunneridae</taxon>
        <taxon>Pentapetalae</taxon>
        <taxon>asterids</taxon>
        <taxon>lamiids</taxon>
        <taxon>Solanales</taxon>
        <taxon>Solanaceae</taxon>
        <taxon>Solanoideae</taxon>
        <taxon>Capsiceae</taxon>
        <taxon>Capsicum</taxon>
    </lineage>
</organism>
<dbReference type="InterPro" id="IPR043129">
    <property type="entry name" value="ATPase_NBD"/>
</dbReference>
<dbReference type="PANTHER" id="PTHR19375">
    <property type="entry name" value="HEAT SHOCK PROTEIN 70KDA"/>
    <property type="match status" value="1"/>
</dbReference>
<dbReference type="SUPFAM" id="SSF53067">
    <property type="entry name" value="Actin-like ATPase domain"/>
    <property type="match status" value="1"/>
</dbReference>
<name>A0A2G2WX37_CAPBA</name>